<dbReference type="AlphaFoldDB" id="A0AA39JSH7"/>
<evidence type="ECO:0000313" key="4">
    <source>
        <dbReference type="Proteomes" id="UP001175226"/>
    </source>
</evidence>
<gene>
    <name evidence="3" type="ORF">EV421DRAFT_2080133</name>
</gene>
<dbReference type="EMBL" id="JAUEPT010000015">
    <property type="protein sequence ID" value="KAK0445753.1"/>
    <property type="molecule type" value="Genomic_DNA"/>
</dbReference>
<feature type="transmembrane region" description="Helical" evidence="1">
    <location>
        <begin position="462"/>
        <end position="480"/>
    </location>
</feature>
<feature type="transmembrane region" description="Helical" evidence="1">
    <location>
        <begin position="388"/>
        <end position="412"/>
    </location>
</feature>
<dbReference type="Proteomes" id="UP001175226">
    <property type="component" value="Unassembled WGS sequence"/>
</dbReference>
<keyword evidence="4" id="KW-1185">Reference proteome</keyword>
<evidence type="ECO:0000313" key="3">
    <source>
        <dbReference type="EMBL" id="KAK0445753.1"/>
    </source>
</evidence>
<keyword evidence="1" id="KW-0812">Transmembrane</keyword>
<sequence>MAAFLLSSFLPLAASALPVENIQLPPGTTDHGVPYLLCTPSTWFTVVTFFLSNYVSHAATVQTYPGEPVFDQTLSFCTSLLFPASGVARGLNSVARGLLILANRGGSDLQKAAAAGALCMVVRTDKWTPVAGHTMHAVKVSETILVNPNFSDLSEATWNVYVPDWIHSSRTVLADAASAAWRKLHLRGASQQLPEGYEFAFVPPTAVVSTPGNDQNVQLAYSLNNAKIILSIFQTVSSSYALYRARGDQIERYGYVAFSLTVAPYVVMSLVNLLGSLLTPTYTTVYIVRSEVTDELESRYGRWFDGTVGMLSTVTDHRKLMFTSDGDKHLVEINGATSPIVLAPECCSPGTTAHISIPACAEFHRLPWRFSFLEKIPSPLQGGLADNALINLVATFVVSVGAPLAIIGGLSGFKPGGSTLAQRVWITTWLVFGWVYGLGFGIRMYDVPSTWRSRWGEVALRALVAAPAIGGFVVVAQMILDYGNCILF</sequence>
<keyword evidence="1" id="KW-0472">Membrane</keyword>
<keyword evidence="2" id="KW-0732">Signal</keyword>
<protein>
    <submittedName>
        <fullName evidence="3">Uncharacterized protein</fullName>
    </submittedName>
</protein>
<keyword evidence="1" id="KW-1133">Transmembrane helix</keyword>
<name>A0AA39JSH7_9AGAR</name>
<comment type="caution">
    <text evidence="3">The sequence shown here is derived from an EMBL/GenBank/DDBJ whole genome shotgun (WGS) entry which is preliminary data.</text>
</comment>
<feature type="signal peptide" evidence="2">
    <location>
        <begin position="1"/>
        <end position="16"/>
    </location>
</feature>
<evidence type="ECO:0000256" key="1">
    <source>
        <dbReference type="SAM" id="Phobius"/>
    </source>
</evidence>
<organism evidence="3 4">
    <name type="scientific">Armillaria borealis</name>
    <dbReference type="NCBI Taxonomy" id="47425"/>
    <lineage>
        <taxon>Eukaryota</taxon>
        <taxon>Fungi</taxon>
        <taxon>Dikarya</taxon>
        <taxon>Basidiomycota</taxon>
        <taxon>Agaricomycotina</taxon>
        <taxon>Agaricomycetes</taxon>
        <taxon>Agaricomycetidae</taxon>
        <taxon>Agaricales</taxon>
        <taxon>Marasmiineae</taxon>
        <taxon>Physalacriaceae</taxon>
        <taxon>Armillaria</taxon>
    </lineage>
</organism>
<proteinExistence type="predicted"/>
<feature type="transmembrane region" description="Helical" evidence="1">
    <location>
        <begin position="424"/>
        <end position="442"/>
    </location>
</feature>
<feature type="chain" id="PRO_5041390128" evidence="2">
    <location>
        <begin position="17"/>
        <end position="488"/>
    </location>
</feature>
<evidence type="ECO:0000256" key="2">
    <source>
        <dbReference type="SAM" id="SignalP"/>
    </source>
</evidence>
<feature type="transmembrane region" description="Helical" evidence="1">
    <location>
        <begin position="253"/>
        <end position="274"/>
    </location>
</feature>
<reference evidence="3" key="1">
    <citation type="submission" date="2023-06" db="EMBL/GenBank/DDBJ databases">
        <authorList>
            <consortium name="Lawrence Berkeley National Laboratory"/>
            <person name="Ahrendt S."/>
            <person name="Sahu N."/>
            <person name="Indic B."/>
            <person name="Wong-Bajracharya J."/>
            <person name="Merenyi Z."/>
            <person name="Ke H.-M."/>
            <person name="Monk M."/>
            <person name="Kocsube S."/>
            <person name="Drula E."/>
            <person name="Lipzen A."/>
            <person name="Balint B."/>
            <person name="Henrissat B."/>
            <person name="Andreopoulos B."/>
            <person name="Martin F.M."/>
            <person name="Harder C.B."/>
            <person name="Rigling D."/>
            <person name="Ford K.L."/>
            <person name="Foster G.D."/>
            <person name="Pangilinan J."/>
            <person name="Papanicolaou A."/>
            <person name="Barry K."/>
            <person name="LaButti K."/>
            <person name="Viragh M."/>
            <person name="Koriabine M."/>
            <person name="Yan M."/>
            <person name="Riley R."/>
            <person name="Champramary S."/>
            <person name="Plett K.L."/>
            <person name="Tsai I.J."/>
            <person name="Slot J."/>
            <person name="Sipos G."/>
            <person name="Plett J."/>
            <person name="Nagy L.G."/>
            <person name="Grigoriev I.V."/>
        </authorList>
    </citation>
    <scope>NUCLEOTIDE SEQUENCE</scope>
    <source>
        <strain evidence="3">FPL87.14</strain>
    </source>
</reference>
<accession>A0AA39JSH7</accession>